<dbReference type="Gene3D" id="3.30.10.20">
    <property type="match status" value="3"/>
</dbReference>
<protein>
    <submittedName>
        <fullName evidence="3">PASTA domain-containing protein</fullName>
    </submittedName>
</protein>
<keyword evidence="1" id="KW-1133">Transmembrane helix</keyword>
<feature type="domain" description="PASTA" evidence="2">
    <location>
        <begin position="192"/>
        <end position="259"/>
    </location>
</feature>
<organism evidence="3">
    <name type="scientific">candidate division WOR-3 bacterium</name>
    <dbReference type="NCBI Taxonomy" id="2052148"/>
    <lineage>
        <taxon>Bacteria</taxon>
        <taxon>Bacteria division WOR-3</taxon>
    </lineage>
</organism>
<dbReference type="SMART" id="SM00740">
    <property type="entry name" value="PASTA"/>
    <property type="match status" value="3"/>
</dbReference>
<gene>
    <name evidence="3" type="ORF">ENS15_00455</name>
</gene>
<comment type="caution">
    <text evidence="3">The sequence shown here is derived from an EMBL/GenBank/DDBJ whole genome shotgun (WGS) entry which is preliminary data.</text>
</comment>
<reference evidence="3" key="1">
    <citation type="journal article" date="2020" name="mSystems">
        <title>Genome- and Community-Level Interaction Insights into Carbon Utilization and Element Cycling Functions of Hydrothermarchaeota in Hydrothermal Sediment.</title>
        <authorList>
            <person name="Zhou Z."/>
            <person name="Liu Y."/>
            <person name="Xu W."/>
            <person name="Pan J."/>
            <person name="Luo Z.H."/>
            <person name="Li M."/>
        </authorList>
    </citation>
    <scope>NUCLEOTIDE SEQUENCE [LARGE SCALE GENOMIC DNA]</scope>
    <source>
        <strain evidence="3">SpSt-464</strain>
    </source>
</reference>
<evidence type="ECO:0000313" key="3">
    <source>
        <dbReference type="EMBL" id="HFK23114.1"/>
    </source>
</evidence>
<sequence>MFDNTGKIVTISLIVSFIVSIIVSTLAVIFLTPILPSFKKDSQNGKVEMIEVPMVEGLDYEKAKIILSNKNLNLFVESEKVSEKDKGVILSQSPLAGTNVVKNSVVNVVVSAGKENVESVTLDTQKIVTLPYFIGLNVDEVKREIINLGLKIGDVKYVDDDKYRADVVVSTDPVGGARIPSGSAVNLNVSKGVTTVVVPNVNSLTKEDARAKINNAGLLVEEIIYVTDVEYPFDIVIKQQPASGTKVKKGTGVKIWINRERE</sequence>
<keyword evidence="1" id="KW-0472">Membrane</keyword>
<name>A0A7C3J596_UNCW3</name>
<dbReference type="EMBL" id="DSTT01000001">
    <property type="protein sequence ID" value="HFK23114.1"/>
    <property type="molecule type" value="Genomic_DNA"/>
</dbReference>
<feature type="domain" description="PASTA" evidence="2">
    <location>
        <begin position="46"/>
        <end position="112"/>
    </location>
</feature>
<dbReference type="InterPro" id="IPR005543">
    <property type="entry name" value="PASTA_dom"/>
</dbReference>
<dbReference type="Pfam" id="PF03793">
    <property type="entry name" value="PASTA"/>
    <property type="match status" value="3"/>
</dbReference>
<accession>A0A7C3J596</accession>
<feature type="domain" description="PASTA" evidence="2">
    <location>
        <begin position="123"/>
        <end position="191"/>
    </location>
</feature>
<evidence type="ECO:0000259" key="2">
    <source>
        <dbReference type="PROSITE" id="PS51178"/>
    </source>
</evidence>
<dbReference type="PROSITE" id="PS51178">
    <property type="entry name" value="PASTA"/>
    <property type="match status" value="3"/>
</dbReference>
<evidence type="ECO:0000256" key="1">
    <source>
        <dbReference type="SAM" id="Phobius"/>
    </source>
</evidence>
<feature type="transmembrane region" description="Helical" evidence="1">
    <location>
        <begin position="12"/>
        <end position="35"/>
    </location>
</feature>
<proteinExistence type="predicted"/>
<dbReference type="CDD" id="cd06577">
    <property type="entry name" value="PASTA_pknB"/>
    <property type="match status" value="3"/>
</dbReference>
<keyword evidence="1" id="KW-0812">Transmembrane</keyword>
<dbReference type="AlphaFoldDB" id="A0A7C3J596"/>